<dbReference type="GO" id="GO:0046872">
    <property type="term" value="F:metal ion binding"/>
    <property type="evidence" value="ECO:0007669"/>
    <property type="project" value="UniProtKB-KW"/>
</dbReference>
<dbReference type="CDD" id="cd18794">
    <property type="entry name" value="SF2_C_RecQ"/>
    <property type="match status" value="1"/>
</dbReference>
<dbReference type="STRING" id="121224.E0VGC6"/>
<dbReference type="InterPro" id="IPR011545">
    <property type="entry name" value="DEAD/DEAH_box_helicase_dom"/>
</dbReference>
<evidence type="ECO:0000256" key="6">
    <source>
        <dbReference type="ARBA" id="ARBA00022806"/>
    </source>
</evidence>
<dbReference type="InterPro" id="IPR013257">
    <property type="entry name" value="SRI"/>
</dbReference>
<dbReference type="PANTHER" id="PTHR13710">
    <property type="entry name" value="DNA HELICASE RECQ FAMILY MEMBER"/>
    <property type="match status" value="1"/>
</dbReference>
<comment type="similarity">
    <text evidence="2 13">Belongs to the helicase family. RecQ subfamily.</text>
</comment>
<dbReference type="eggNOG" id="KOG0352">
    <property type="taxonomic scope" value="Eukaryota"/>
</dbReference>
<dbReference type="Pfam" id="PF00271">
    <property type="entry name" value="Helicase_C"/>
    <property type="match status" value="1"/>
</dbReference>
<feature type="coiled-coil region" evidence="14">
    <location>
        <begin position="366"/>
        <end position="393"/>
    </location>
</feature>
<evidence type="ECO:0000256" key="8">
    <source>
        <dbReference type="ARBA" id="ARBA00023125"/>
    </source>
</evidence>
<comment type="catalytic activity">
    <reaction evidence="11 13">
        <text>Couples ATP hydrolysis with the unwinding of duplex DNA by translocating in the 3'-5' direction.</text>
        <dbReference type="EC" id="5.6.2.4"/>
    </reaction>
</comment>
<dbReference type="Gene3D" id="3.40.50.300">
    <property type="entry name" value="P-loop containing nucleotide triphosphate hydrolases"/>
    <property type="match status" value="2"/>
</dbReference>
<dbReference type="SMART" id="SM00490">
    <property type="entry name" value="HELICc"/>
    <property type="match status" value="1"/>
</dbReference>
<dbReference type="NCBIfam" id="TIGR00614">
    <property type="entry name" value="recQ_fam"/>
    <property type="match status" value="1"/>
</dbReference>
<dbReference type="InterPro" id="IPR027417">
    <property type="entry name" value="P-loop_NTPase"/>
</dbReference>
<evidence type="ECO:0000256" key="12">
    <source>
        <dbReference type="ARBA" id="ARBA00049360"/>
    </source>
</evidence>
<evidence type="ECO:0000256" key="4">
    <source>
        <dbReference type="ARBA" id="ARBA00022741"/>
    </source>
</evidence>
<keyword evidence="14" id="KW-0175">Coiled coil</keyword>
<dbReference type="GeneID" id="8240085"/>
<dbReference type="Proteomes" id="UP000009046">
    <property type="component" value="Unassembled WGS sequence"/>
</dbReference>
<dbReference type="PROSITE" id="PS51192">
    <property type="entry name" value="HELICASE_ATP_BIND_1"/>
    <property type="match status" value="1"/>
</dbReference>
<dbReference type="Pfam" id="PF00270">
    <property type="entry name" value="DEAD"/>
    <property type="match status" value="1"/>
</dbReference>
<feature type="region of interest" description="Disordered" evidence="15">
    <location>
        <begin position="678"/>
        <end position="741"/>
    </location>
</feature>
<dbReference type="AlphaFoldDB" id="E0VGC6"/>
<comment type="subcellular location">
    <subcellularLocation>
        <location evidence="1 13">Nucleus</location>
    </subcellularLocation>
</comment>
<dbReference type="GO" id="GO:0009378">
    <property type="term" value="F:four-way junction helicase activity"/>
    <property type="evidence" value="ECO:0007669"/>
    <property type="project" value="TreeGrafter"/>
</dbReference>
<protein>
    <recommendedName>
        <fullName evidence="13">ATP-dependent DNA helicase</fullName>
        <ecNumber evidence="13">5.6.2.4</ecNumber>
    </recommendedName>
</protein>
<name>E0VGC6_PEDHC</name>
<evidence type="ECO:0000256" key="2">
    <source>
        <dbReference type="ARBA" id="ARBA00005446"/>
    </source>
</evidence>
<dbReference type="GO" id="GO:0006355">
    <property type="term" value="P:regulation of DNA-templated transcription"/>
    <property type="evidence" value="ECO:0007669"/>
    <property type="project" value="InterPro"/>
</dbReference>
<dbReference type="GO" id="GO:0005524">
    <property type="term" value="F:ATP binding"/>
    <property type="evidence" value="ECO:0007669"/>
    <property type="project" value="UniProtKB-KW"/>
</dbReference>
<dbReference type="InterPro" id="IPR032284">
    <property type="entry name" value="RecQ_Zn-bd"/>
</dbReference>
<keyword evidence="20" id="KW-1185">Reference proteome</keyword>
<dbReference type="GO" id="GO:0016787">
    <property type="term" value="F:hydrolase activity"/>
    <property type="evidence" value="ECO:0007669"/>
    <property type="project" value="UniProtKB-KW"/>
</dbReference>
<dbReference type="HOGENOM" id="CLU_001103_4_2_1"/>
<dbReference type="GO" id="GO:0005737">
    <property type="term" value="C:cytoplasm"/>
    <property type="evidence" value="ECO:0007669"/>
    <property type="project" value="TreeGrafter"/>
</dbReference>
<feature type="compositionally biased region" description="Basic and acidic residues" evidence="15">
    <location>
        <begin position="693"/>
        <end position="708"/>
    </location>
</feature>
<keyword evidence="9" id="KW-0413">Isomerase</keyword>
<feature type="domain" description="Helicase C-terminal" evidence="17">
    <location>
        <begin position="230"/>
        <end position="391"/>
    </location>
</feature>
<keyword evidence="4 13" id="KW-0547">Nucleotide-binding</keyword>
<dbReference type="PROSITE" id="PS00690">
    <property type="entry name" value="DEAH_ATP_HELICASE"/>
    <property type="match status" value="1"/>
</dbReference>
<dbReference type="OrthoDB" id="10261556at2759"/>
<dbReference type="SUPFAM" id="SSF52540">
    <property type="entry name" value="P-loop containing nucleoside triphosphate hydrolases"/>
    <property type="match status" value="1"/>
</dbReference>
<evidence type="ECO:0000256" key="7">
    <source>
        <dbReference type="ARBA" id="ARBA00022840"/>
    </source>
</evidence>
<evidence type="ECO:0000313" key="18">
    <source>
        <dbReference type="EMBL" id="EEB12432.1"/>
    </source>
</evidence>
<dbReference type="GO" id="GO:0003677">
    <property type="term" value="F:DNA binding"/>
    <property type="evidence" value="ECO:0007669"/>
    <property type="project" value="UniProtKB-KW"/>
</dbReference>
<dbReference type="EnsemblMetazoa" id="PHUM178540-RA">
    <property type="protein sequence ID" value="PHUM178540-PA"/>
    <property type="gene ID" value="PHUM178540"/>
</dbReference>
<dbReference type="Gene3D" id="6.10.250.3140">
    <property type="match status" value="1"/>
</dbReference>
<dbReference type="FunFam" id="3.40.50.300:FF:000444">
    <property type="entry name" value="ATP-dependent DNA helicase"/>
    <property type="match status" value="1"/>
</dbReference>
<dbReference type="EC" id="5.6.2.4" evidence="13"/>
<dbReference type="InterPro" id="IPR004589">
    <property type="entry name" value="DNA_helicase_ATP-dep_RecQ"/>
</dbReference>
<dbReference type="SMART" id="SM00487">
    <property type="entry name" value="DEXDc"/>
    <property type="match status" value="1"/>
</dbReference>
<dbReference type="GO" id="GO:0005634">
    <property type="term" value="C:nucleus"/>
    <property type="evidence" value="ECO:0007669"/>
    <property type="project" value="UniProtKB-SubCell"/>
</dbReference>
<evidence type="ECO:0000259" key="16">
    <source>
        <dbReference type="PROSITE" id="PS51192"/>
    </source>
</evidence>
<dbReference type="FunCoup" id="E0VGC6">
    <property type="interactions" value="2158"/>
</dbReference>
<dbReference type="EMBL" id="DS235137">
    <property type="protein sequence ID" value="EEB12432.1"/>
    <property type="molecule type" value="Genomic_DNA"/>
</dbReference>
<keyword evidence="10 13" id="KW-0539">Nucleus</keyword>
<dbReference type="Pfam" id="PF16124">
    <property type="entry name" value="RecQ_Zn_bind"/>
    <property type="match status" value="1"/>
</dbReference>
<dbReference type="GO" id="GO:0043138">
    <property type="term" value="F:3'-5' DNA helicase activity"/>
    <property type="evidence" value="ECO:0007669"/>
    <property type="project" value="UniProtKB-EC"/>
</dbReference>
<dbReference type="InParanoid" id="E0VGC6"/>
<dbReference type="Pfam" id="PF08236">
    <property type="entry name" value="SRI"/>
    <property type="match status" value="1"/>
</dbReference>
<feature type="domain" description="Helicase ATP-binding" evidence="16">
    <location>
        <begin position="27"/>
        <end position="202"/>
    </location>
</feature>
<evidence type="ECO:0000313" key="20">
    <source>
        <dbReference type="Proteomes" id="UP000009046"/>
    </source>
</evidence>
<keyword evidence="6 13" id="KW-0347">Helicase</keyword>
<evidence type="ECO:0000256" key="3">
    <source>
        <dbReference type="ARBA" id="ARBA00022723"/>
    </source>
</evidence>
<dbReference type="VEuPathDB" id="VectorBase:PHUM178540"/>
<dbReference type="RefSeq" id="XP_002425170.1">
    <property type="nucleotide sequence ID" value="XM_002425125.1"/>
</dbReference>
<dbReference type="InterPro" id="IPR002464">
    <property type="entry name" value="DNA/RNA_helicase_DEAH_CS"/>
</dbReference>
<dbReference type="OMA" id="CSVLEPK"/>
<reference evidence="18" key="1">
    <citation type="submission" date="2007-04" db="EMBL/GenBank/DDBJ databases">
        <title>Annotation of Pediculus humanus corporis strain USDA.</title>
        <authorList>
            <person name="Kirkness E."/>
            <person name="Hannick L."/>
            <person name="Hass B."/>
            <person name="Bruggner R."/>
            <person name="Lawson D."/>
            <person name="Bidwell S."/>
            <person name="Joardar V."/>
            <person name="Caler E."/>
            <person name="Walenz B."/>
            <person name="Inman J."/>
            <person name="Schobel S."/>
            <person name="Galinsky K."/>
            <person name="Amedeo P."/>
            <person name="Strausberg R."/>
        </authorList>
    </citation>
    <scope>NUCLEOTIDE SEQUENCE</scope>
    <source>
        <strain evidence="18">USDA</strain>
    </source>
</reference>
<dbReference type="InterPro" id="IPR014001">
    <property type="entry name" value="Helicase_ATP-bd"/>
</dbReference>
<keyword evidence="8" id="KW-0238">DNA-binding</keyword>
<comment type="catalytic activity">
    <reaction evidence="12 13">
        <text>ATP + H2O = ADP + phosphate + H(+)</text>
        <dbReference type="Rhea" id="RHEA:13065"/>
        <dbReference type="ChEBI" id="CHEBI:15377"/>
        <dbReference type="ChEBI" id="CHEBI:15378"/>
        <dbReference type="ChEBI" id="CHEBI:30616"/>
        <dbReference type="ChEBI" id="CHEBI:43474"/>
        <dbReference type="ChEBI" id="CHEBI:456216"/>
    </reaction>
</comment>
<sequence>MSKLLEKLKTYFGHDRFRSEIQENAIKTVLKGNQDVYISMPTGSGKSLCFQLPAVLQENKVAIVFSPLISLMKDQIDHLKKLNIKAVTLNSKMNEKDRTATINGLKAVKCDISLFYVAPEQIKSATFLSLLTYLYSKKMISYFVVDEAHCISQWGHDFRSEYLKLGSLRIKFPGIPYIALTATASCEVEKDIINNLKLNRPFGKFKVPCFRKNLYYDVVFRDILDDDVEHLKTFIDKCLAQTSKTEKKSMLPSGIIYCRTRESTEDIVKLLLKKGLTIQAYHAGLSDKQRIQVQNDWMSGKCPVISATVSFGMGIDKAAVRFVVHWGMPQSVAAYYQESGRAGRDGLPSLCRIYYSKIERDRVDFILKTEARKAKTEDKVEKAKLAYKSYERMVRYCEEVKCRHSVFAEYFGDDKPPCKKNCDVCKDSKTISDQINEFQTKISQYGSTKLHITEDDGELYGGGKQGQRLEADDYFSSADGPSLEKRAKTELESLIKKEFAKRSNAKQEGEESENAKYALVKSAGATSTKVNGLKISVRESFLKLITDCLIKNVGACEKNGEVSKDDCEACAIELEYKCFVSTKVVTLYRRSVVETITSIKKLTKDSKFFLTLADFIGKGKPKLNLSLKDKKSTVKTNPGDLAEVKKKEKSKNIKILPNDQKIISDYFKKKHSSPEVDEKIVVDESKNTNNISEEEKHLKSEKDEKSDVIIKASDSDLNVQKNTKRKRSVSSSSSGEKKRKKNLENSKLKLIDLFGDDVSNVSGKTSDRKIKSSTESTQEDCEENEFKLKFSTKERARVSDLVVKNLMPIYRERQLITNKDQFKSIAKTMSKFLLETRGPNISKKYYFKCIKIE</sequence>
<dbReference type="GO" id="GO:0005694">
    <property type="term" value="C:chromosome"/>
    <property type="evidence" value="ECO:0007669"/>
    <property type="project" value="InterPro"/>
</dbReference>
<dbReference type="PANTHER" id="PTHR13710:SF152">
    <property type="entry name" value="ATP-DEPENDENT DNA HELICASE Q5"/>
    <property type="match status" value="1"/>
</dbReference>
<organism>
    <name type="scientific">Pediculus humanus subsp. corporis</name>
    <name type="common">Body louse</name>
    <dbReference type="NCBI Taxonomy" id="121224"/>
    <lineage>
        <taxon>Eukaryota</taxon>
        <taxon>Metazoa</taxon>
        <taxon>Ecdysozoa</taxon>
        <taxon>Arthropoda</taxon>
        <taxon>Hexapoda</taxon>
        <taxon>Insecta</taxon>
        <taxon>Pterygota</taxon>
        <taxon>Neoptera</taxon>
        <taxon>Paraneoptera</taxon>
        <taxon>Psocodea</taxon>
        <taxon>Troctomorpha</taxon>
        <taxon>Phthiraptera</taxon>
        <taxon>Anoplura</taxon>
        <taxon>Pediculidae</taxon>
        <taxon>Pediculus</taxon>
    </lineage>
</organism>
<dbReference type="CTD" id="8240085"/>
<evidence type="ECO:0000256" key="5">
    <source>
        <dbReference type="ARBA" id="ARBA00022801"/>
    </source>
</evidence>
<evidence type="ECO:0000313" key="19">
    <source>
        <dbReference type="EnsemblMetazoa" id="PHUM178540-PA"/>
    </source>
</evidence>
<keyword evidence="7 13" id="KW-0067">ATP-binding</keyword>
<reference evidence="18" key="2">
    <citation type="submission" date="2007-04" db="EMBL/GenBank/DDBJ databases">
        <title>The genome of the human body louse.</title>
        <authorList>
            <consortium name="The Human Body Louse Genome Consortium"/>
            <person name="Kirkness E."/>
            <person name="Walenz B."/>
            <person name="Hass B."/>
            <person name="Bruggner R."/>
            <person name="Strausberg R."/>
        </authorList>
    </citation>
    <scope>NUCLEOTIDE SEQUENCE</scope>
    <source>
        <strain evidence="18">USDA</strain>
    </source>
</reference>
<dbReference type="EMBL" id="AAZO01002076">
    <property type="status" value="NOT_ANNOTATED_CDS"/>
    <property type="molecule type" value="Genomic_DNA"/>
</dbReference>
<evidence type="ECO:0000256" key="15">
    <source>
        <dbReference type="SAM" id="MobiDB-lite"/>
    </source>
</evidence>
<dbReference type="InterPro" id="IPR001650">
    <property type="entry name" value="Helicase_C-like"/>
</dbReference>
<evidence type="ECO:0000259" key="17">
    <source>
        <dbReference type="PROSITE" id="PS51194"/>
    </source>
</evidence>
<keyword evidence="5 13" id="KW-0378">Hydrolase</keyword>
<dbReference type="PROSITE" id="PS51194">
    <property type="entry name" value="HELICASE_CTER"/>
    <property type="match status" value="1"/>
</dbReference>
<gene>
    <name evidence="19" type="primary">8240085</name>
    <name evidence="18" type="ORF">Phum_PHUM178540</name>
</gene>
<evidence type="ECO:0000256" key="9">
    <source>
        <dbReference type="ARBA" id="ARBA00023235"/>
    </source>
</evidence>
<evidence type="ECO:0000256" key="14">
    <source>
        <dbReference type="SAM" id="Coils"/>
    </source>
</evidence>
<keyword evidence="3" id="KW-0479">Metal-binding</keyword>
<dbReference type="GO" id="GO:0000724">
    <property type="term" value="P:double-strand break repair via homologous recombination"/>
    <property type="evidence" value="ECO:0007669"/>
    <property type="project" value="TreeGrafter"/>
</dbReference>
<reference evidence="19" key="3">
    <citation type="submission" date="2021-02" db="UniProtKB">
        <authorList>
            <consortium name="EnsemblMetazoa"/>
        </authorList>
    </citation>
    <scope>IDENTIFICATION</scope>
    <source>
        <strain evidence="19">USDA</strain>
    </source>
</reference>
<accession>E0VGC6</accession>
<dbReference type="KEGG" id="phu:Phum_PHUM178540"/>
<evidence type="ECO:0000256" key="1">
    <source>
        <dbReference type="ARBA" id="ARBA00004123"/>
    </source>
</evidence>
<proteinExistence type="inferred from homology"/>
<evidence type="ECO:0000256" key="13">
    <source>
        <dbReference type="RuleBase" id="RU364117"/>
    </source>
</evidence>
<evidence type="ECO:0000256" key="10">
    <source>
        <dbReference type="ARBA" id="ARBA00023242"/>
    </source>
</evidence>
<evidence type="ECO:0000256" key="11">
    <source>
        <dbReference type="ARBA" id="ARBA00034617"/>
    </source>
</evidence>